<protein>
    <submittedName>
        <fullName evidence="3">Benzoate transporter</fullName>
    </submittedName>
</protein>
<accession>A0A4R5AP93</accession>
<feature type="signal peptide" evidence="2">
    <location>
        <begin position="1"/>
        <end position="24"/>
    </location>
</feature>
<keyword evidence="2" id="KW-0732">Signal</keyword>
<dbReference type="EMBL" id="SMKU01000253">
    <property type="protein sequence ID" value="TDD73600.1"/>
    <property type="molecule type" value="Genomic_DNA"/>
</dbReference>
<dbReference type="OrthoDB" id="9778998at2"/>
<evidence type="ECO:0000313" key="3">
    <source>
        <dbReference type="EMBL" id="TDD73600.1"/>
    </source>
</evidence>
<dbReference type="PROSITE" id="PS51257">
    <property type="entry name" value="PROKAR_LIPOPROTEIN"/>
    <property type="match status" value="1"/>
</dbReference>
<keyword evidence="4" id="KW-1185">Reference proteome</keyword>
<proteinExistence type="predicted"/>
<evidence type="ECO:0000313" key="4">
    <source>
        <dbReference type="Proteomes" id="UP000294513"/>
    </source>
</evidence>
<dbReference type="Pfam" id="PF09826">
    <property type="entry name" value="Beta_propel"/>
    <property type="match status" value="1"/>
</dbReference>
<gene>
    <name evidence="3" type="ORF">E1298_33745</name>
</gene>
<evidence type="ECO:0000256" key="2">
    <source>
        <dbReference type="SAM" id="SignalP"/>
    </source>
</evidence>
<feature type="chain" id="PRO_5039341576" evidence="2">
    <location>
        <begin position="25"/>
        <end position="637"/>
    </location>
</feature>
<reference evidence="3 4" key="1">
    <citation type="submission" date="2019-03" db="EMBL/GenBank/DDBJ databases">
        <title>Draft genome sequences of novel Actinobacteria.</title>
        <authorList>
            <person name="Sahin N."/>
            <person name="Ay H."/>
            <person name="Saygin H."/>
        </authorList>
    </citation>
    <scope>NUCLEOTIDE SEQUENCE [LARGE SCALE GENOMIC DNA]</scope>
    <source>
        <strain evidence="3 4">H3C3</strain>
    </source>
</reference>
<dbReference type="AlphaFoldDB" id="A0A4R5AP93"/>
<comment type="caution">
    <text evidence="3">The sequence shown here is derived from an EMBL/GenBank/DDBJ whole genome shotgun (WGS) entry which is preliminary data.</text>
</comment>
<evidence type="ECO:0000256" key="1">
    <source>
        <dbReference type="SAM" id="MobiDB-lite"/>
    </source>
</evidence>
<dbReference type="Proteomes" id="UP000294513">
    <property type="component" value="Unassembled WGS sequence"/>
</dbReference>
<sequence length="637" mass="66941">MRARSFAPIAPAAAMMLLAGCASSSGHDDRRAEAPPMRLVAYDSCDDLLGGLRRAAADQVGPYGLGGPVPLAGLPEGDTALNKGAVPAPAPADGGGKAPQHSTTNSHEPGADEPDLVKTDGRRIVTLARGRLQVIDPATRKVAHTLSLAERDGYPGGSFNSQLLLSGERVLILTPQAPMLGRDLPADPRRPGPARPQTRLTLVDLAGAPKVVGTMTSDSMYLDARQSGSVVRVVVRSTPKIDFPPPGRDPEKAVERNRLEVRKAPLDAWLPTFTVGEGKAAKNYRAPCDQVSRPAAYTGAGMVSVLTFDLARGLADPSPVAVATDGATVYGNGSSLYIAGNPPVPARPVKGPAPVEQRTDVHRFDVRNGGRPQYAASGSVPGTLLSQYSLSELQGNLRVVTTTDPGQGTGRPSGSTSQSSMYVLAQNGSRLDQIGRADGLGKGERVYAVRFLGTLAYVVTFKQVDPLYVLDLKDPRRPRVTGELKITGYSAYLHPMADGRLLGIGQDADASGRTKGLQASLFDVSGTPRRVASYKLPGASSQTEFDPHAFLYWPGTGLAVVPVSRPERGASEALALKVTGTGLREAGSVKHPGTDYGNSIRRSVVIGDTLWTFSEDGARATDVATLADRGWLPFTAG</sequence>
<name>A0A4R5AP93_9ACTN</name>
<organism evidence="3 4">
    <name type="scientific">Actinomadura rubrisoli</name>
    <dbReference type="NCBI Taxonomy" id="2530368"/>
    <lineage>
        <taxon>Bacteria</taxon>
        <taxon>Bacillati</taxon>
        <taxon>Actinomycetota</taxon>
        <taxon>Actinomycetes</taxon>
        <taxon>Streptosporangiales</taxon>
        <taxon>Thermomonosporaceae</taxon>
        <taxon>Actinomadura</taxon>
    </lineage>
</organism>
<dbReference type="InterPro" id="IPR019198">
    <property type="entry name" value="Beta_propeller_containing"/>
</dbReference>
<feature type="region of interest" description="Disordered" evidence="1">
    <location>
        <begin position="75"/>
        <end position="116"/>
    </location>
</feature>